<name>A0ABY6Z1M3_9BACL</name>
<evidence type="ECO:0000256" key="2">
    <source>
        <dbReference type="ARBA" id="ARBA00022598"/>
    </source>
</evidence>
<evidence type="ECO:0000313" key="6">
    <source>
        <dbReference type="Proteomes" id="UP001164803"/>
    </source>
</evidence>
<dbReference type="InterPro" id="IPR042099">
    <property type="entry name" value="ANL_N_sf"/>
</dbReference>
<dbReference type="Gene3D" id="3.40.50.12780">
    <property type="entry name" value="N-terminal domain of ligase-like"/>
    <property type="match status" value="1"/>
</dbReference>
<proteinExistence type="inferred from homology"/>
<keyword evidence="6" id="KW-1185">Reference proteome</keyword>
<sequence>MSGQKTITIVEQEHFGRRVKVFEDLPENLFEVFKTSIQKFPHREAVIWGDQRVTYSELYEMVNALASNLQNKFQCKKGDRIAIIANNRTEYCVVTFAAFALGCILVPLNSRLHPEELQFMLSDAAVSVLFVEDCLWETSQKALELAGTKVSQVVIGQFEKDKYVDAHHYEDMLKEQPPCVPSKVHCEDPAFIMYTSGTTGTPKGVIGTHLGIVQNIRNFQSILQTTHEDRTLISVPLFHVSGFVADFLHMMLTGGAAVLMYTFKTQHFLELLECEKITYLVTVPTIYTFLLNFPGHEKYDLSHWRIAAYGGAPMPDQIIREMLRQYPGIQMVNTYGATECSGSCTFMKGARALDKPNSVGLFEDVVEWKIVNELGEELPQGEVGELWLKGPTVTPGYWRNESATKNSFSSEYWKSGDIGYVDEEGFFFLLDRKKDSINRGGEKIFCVELEDVLYNHPDILEAAVVGVPDQFFGEEILAVVVPKEGKTISEEEIRAFLEQHLADYKVPRYIRLADSLPRNPGGKVVKKALRSLVN</sequence>
<dbReference type="SUPFAM" id="SSF56801">
    <property type="entry name" value="Acetyl-CoA synthetase-like"/>
    <property type="match status" value="1"/>
</dbReference>
<evidence type="ECO:0000259" key="3">
    <source>
        <dbReference type="Pfam" id="PF00501"/>
    </source>
</evidence>
<dbReference type="GO" id="GO:0016874">
    <property type="term" value="F:ligase activity"/>
    <property type="evidence" value="ECO:0007669"/>
    <property type="project" value="UniProtKB-KW"/>
</dbReference>
<reference evidence="5" key="1">
    <citation type="submission" date="2022-08" db="EMBL/GenBank/DDBJ databases">
        <title>Alicyclobacillus dauci DSM2870, complete genome.</title>
        <authorList>
            <person name="Wang Q."/>
            <person name="Cai R."/>
            <person name="Wang Z."/>
        </authorList>
    </citation>
    <scope>NUCLEOTIDE SEQUENCE</scope>
    <source>
        <strain evidence="5">DSM 28700</strain>
    </source>
</reference>
<dbReference type="PANTHER" id="PTHR43201:SF5">
    <property type="entry name" value="MEDIUM-CHAIN ACYL-COA LIGASE ACSF2, MITOCHONDRIAL"/>
    <property type="match status" value="1"/>
</dbReference>
<dbReference type="Pfam" id="PF00501">
    <property type="entry name" value="AMP-binding"/>
    <property type="match status" value="1"/>
</dbReference>
<dbReference type="Proteomes" id="UP001164803">
    <property type="component" value="Chromosome"/>
</dbReference>
<dbReference type="EMBL" id="CP104064">
    <property type="protein sequence ID" value="WAH36209.1"/>
    <property type="molecule type" value="Genomic_DNA"/>
</dbReference>
<dbReference type="InterPro" id="IPR045851">
    <property type="entry name" value="AMP-bd_C_sf"/>
</dbReference>
<dbReference type="InterPro" id="IPR000873">
    <property type="entry name" value="AMP-dep_synth/lig_dom"/>
</dbReference>
<feature type="domain" description="AMP-binding enzyme C-terminal" evidence="4">
    <location>
        <begin position="448"/>
        <end position="523"/>
    </location>
</feature>
<organism evidence="5 6">
    <name type="scientific">Alicyclobacillus dauci</name>
    <dbReference type="NCBI Taxonomy" id="1475485"/>
    <lineage>
        <taxon>Bacteria</taxon>
        <taxon>Bacillati</taxon>
        <taxon>Bacillota</taxon>
        <taxon>Bacilli</taxon>
        <taxon>Bacillales</taxon>
        <taxon>Alicyclobacillaceae</taxon>
        <taxon>Alicyclobacillus</taxon>
    </lineage>
</organism>
<keyword evidence="2 5" id="KW-0436">Ligase</keyword>
<dbReference type="RefSeq" id="WP_268043529.1">
    <property type="nucleotide sequence ID" value="NZ_CP104064.1"/>
</dbReference>
<gene>
    <name evidence="5" type="ORF">NZD86_18480</name>
</gene>
<dbReference type="PANTHER" id="PTHR43201">
    <property type="entry name" value="ACYL-COA SYNTHETASE"/>
    <property type="match status" value="1"/>
</dbReference>
<dbReference type="PROSITE" id="PS00455">
    <property type="entry name" value="AMP_BINDING"/>
    <property type="match status" value="1"/>
</dbReference>
<comment type="similarity">
    <text evidence="1">Belongs to the ATP-dependent AMP-binding enzyme family.</text>
</comment>
<evidence type="ECO:0000313" key="5">
    <source>
        <dbReference type="EMBL" id="WAH36209.1"/>
    </source>
</evidence>
<evidence type="ECO:0000259" key="4">
    <source>
        <dbReference type="Pfam" id="PF13193"/>
    </source>
</evidence>
<evidence type="ECO:0000256" key="1">
    <source>
        <dbReference type="ARBA" id="ARBA00006432"/>
    </source>
</evidence>
<dbReference type="Gene3D" id="3.30.300.30">
    <property type="match status" value="1"/>
</dbReference>
<feature type="domain" description="AMP-dependent synthetase/ligase" evidence="3">
    <location>
        <begin position="33"/>
        <end position="398"/>
    </location>
</feature>
<dbReference type="InterPro" id="IPR020845">
    <property type="entry name" value="AMP-binding_CS"/>
</dbReference>
<protein>
    <submittedName>
        <fullName evidence="5">Acyl--CoA ligase</fullName>
    </submittedName>
</protein>
<accession>A0ABY6Z1M3</accession>
<dbReference type="NCBIfam" id="NF004837">
    <property type="entry name" value="PRK06187.1"/>
    <property type="match status" value="1"/>
</dbReference>
<dbReference type="InterPro" id="IPR025110">
    <property type="entry name" value="AMP-bd_C"/>
</dbReference>
<dbReference type="Pfam" id="PF13193">
    <property type="entry name" value="AMP-binding_C"/>
    <property type="match status" value="1"/>
</dbReference>